<keyword evidence="2" id="KW-1185">Reference proteome</keyword>
<reference evidence="2" key="1">
    <citation type="journal article" date="2017" name="bioRxiv">
        <title>Comparative analysis of the genomes of Stylophora pistillata and Acropora digitifera provides evidence for extensive differences between species of corals.</title>
        <authorList>
            <person name="Voolstra C.R."/>
            <person name="Li Y."/>
            <person name="Liew Y.J."/>
            <person name="Baumgarten S."/>
            <person name="Zoccola D."/>
            <person name="Flot J.-F."/>
            <person name="Tambutte S."/>
            <person name="Allemand D."/>
            <person name="Aranda M."/>
        </authorList>
    </citation>
    <scope>NUCLEOTIDE SEQUENCE [LARGE SCALE GENOMIC DNA]</scope>
</reference>
<organism evidence="1 2">
    <name type="scientific">Stylophora pistillata</name>
    <name type="common">Smooth cauliflower coral</name>
    <dbReference type="NCBI Taxonomy" id="50429"/>
    <lineage>
        <taxon>Eukaryota</taxon>
        <taxon>Metazoa</taxon>
        <taxon>Cnidaria</taxon>
        <taxon>Anthozoa</taxon>
        <taxon>Hexacorallia</taxon>
        <taxon>Scleractinia</taxon>
        <taxon>Astrocoeniina</taxon>
        <taxon>Pocilloporidae</taxon>
        <taxon>Stylophora</taxon>
    </lineage>
</organism>
<accession>A0A2B4SG18</accession>
<evidence type="ECO:0008006" key="3">
    <source>
        <dbReference type="Google" id="ProtNLM"/>
    </source>
</evidence>
<dbReference type="AlphaFoldDB" id="A0A2B4SG18"/>
<proteinExistence type="predicted"/>
<protein>
    <recommendedName>
        <fullName evidence="3">Reverse transcriptase domain-containing protein</fullName>
    </recommendedName>
</protein>
<dbReference type="OrthoDB" id="5982432at2759"/>
<gene>
    <name evidence="1" type="ORF">AWC38_SpisGene7845</name>
</gene>
<dbReference type="EMBL" id="LSMT01000103">
    <property type="protein sequence ID" value="PFX27452.1"/>
    <property type="molecule type" value="Genomic_DNA"/>
</dbReference>
<sequence>MHEPGLVDVLYIDDLKIFAASREKLRRVMVAVRGAMKDIGLEWNERKCSVAHVERGTLESEEPVVRRFKERSEEMSRRSMVKDTKKYSSEFGLNLSLVHPQPLVTSLTNDLKLPVKKIGMWLKTAGKERDVGELKAEGWQGRLLIERWEDKEVGGECFSWMSEWKTAPTHTIAGLQELYQQLPSKESLPPEKYRDSHE</sequence>
<dbReference type="Proteomes" id="UP000225706">
    <property type="component" value="Unassembled WGS sequence"/>
</dbReference>
<comment type="caution">
    <text evidence="1">The sequence shown here is derived from an EMBL/GenBank/DDBJ whole genome shotgun (WGS) entry which is preliminary data.</text>
</comment>
<name>A0A2B4SG18_STYPI</name>
<evidence type="ECO:0000313" key="1">
    <source>
        <dbReference type="EMBL" id="PFX27452.1"/>
    </source>
</evidence>
<evidence type="ECO:0000313" key="2">
    <source>
        <dbReference type="Proteomes" id="UP000225706"/>
    </source>
</evidence>